<evidence type="ECO:0000256" key="1">
    <source>
        <dbReference type="SAM" id="MobiDB-lite"/>
    </source>
</evidence>
<comment type="caution">
    <text evidence="3">The sequence shown here is derived from an EMBL/GenBank/DDBJ whole genome shotgun (WGS) entry which is preliminary data.</text>
</comment>
<feature type="region of interest" description="Disordered" evidence="1">
    <location>
        <begin position="60"/>
        <end position="89"/>
    </location>
</feature>
<proteinExistence type="predicted"/>
<reference evidence="3 4" key="1">
    <citation type="submission" date="2016-10" db="EMBL/GenBank/DDBJ databases">
        <title>Genome sequence of the basidiomycete white-rot fungus Trametes pubescens.</title>
        <authorList>
            <person name="Makela M.R."/>
            <person name="Granchi Z."/>
            <person name="Peng M."/>
            <person name="De Vries R.P."/>
            <person name="Grigoriev I."/>
            <person name="Riley R."/>
            <person name="Hilden K."/>
        </authorList>
    </citation>
    <scope>NUCLEOTIDE SEQUENCE [LARGE SCALE GENOMIC DNA]</scope>
    <source>
        <strain evidence="3 4">FBCC735</strain>
    </source>
</reference>
<dbReference type="EMBL" id="MNAD01000595">
    <property type="protein sequence ID" value="OJT11663.1"/>
    <property type="molecule type" value="Genomic_DNA"/>
</dbReference>
<dbReference type="AlphaFoldDB" id="A0A1M2VVN8"/>
<keyword evidence="2" id="KW-0472">Membrane</keyword>
<sequence length="264" mass="29313">MDDFNTRVLRILNLHGPRGGQCALHTLHPGSLLYPGPPARRKCISLFHLPYPVYHQDGSQDVPHHNAECRGPPSYETHRADVSAPPHTSHGVARTTLRIAFGGFLAIDKETSVDRAPRERTDGGAHTLRANTSLERRIREATARLQALNARIQAWRPIEDADSDADHRRPVCECSMVGAHVDSDPAGNGRGYRGGDRKRRGLRDLRVVLDDEVTLRRTELKELVAQEGERVLRTNATSVRWVVVYAVLTNVVVALMVAAVCRVL</sequence>
<organism evidence="3 4">
    <name type="scientific">Trametes pubescens</name>
    <name type="common">White-rot fungus</name>
    <dbReference type="NCBI Taxonomy" id="154538"/>
    <lineage>
        <taxon>Eukaryota</taxon>
        <taxon>Fungi</taxon>
        <taxon>Dikarya</taxon>
        <taxon>Basidiomycota</taxon>
        <taxon>Agaricomycotina</taxon>
        <taxon>Agaricomycetes</taxon>
        <taxon>Polyporales</taxon>
        <taxon>Polyporaceae</taxon>
        <taxon>Trametes</taxon>
    </lineage>
</organism>
<evidence type="ECO:0000256" key="2">
    <source>
        <dbReference type="SAM" id="Phobius"/>
    </source>
</evidence>
<evidence type="ECO:0000313" key="4">
    <source>
        <dbReference type="Proteomes" id="UP000184267"/>
    </source>
</evidence>
<name>A0A1M2VVN8_TRAPU</name>
<accession>A0A1M2VVN8</accession>
<gene>
    <name evidence="3" type="ORF">TRAPUB_11805</name>
</gene>
<keyword evidence="4" id="KW-1185">Reference proteome</keyword>
<keyword evidence="2" id="KW-0812">Transmembrane</keyword>
<evidence type="ECO:0000313" key="3">
    <source>
        <dbReference type="EMBL" id="OJT11663.1"/>
    </source>
</evidence>
<protein>
    <submittedName>
        <fullName evidence="3">Uncharacterized protein</fullName>
    </submittedName>
</protein>
<dbReference type="Proteomes" id="UP000184267">
    <property type="component" value="Unassembled WGS sequence"/>
</dbReference>
<feature type="transmembrane region" description="Helical" evidence="2">
    <location>
        <begin position="241"/>
        <end position="261"/>
    </location>
</feature>
<keyword evidence="2" id="KW-1133">Transmembrane helix</keyword>